<sequence>MSLGNKVLSARKSKGLTQEQLAERATITVRTVQRIESNDSIPRDYTLKAIAAALNMPLEEFISVRTCLRVSNEPTFLQEGRPAERQESCHFLQLLNLSAFAYLVVPFIHFLIPIFLLKKRKEKDNTLQTTGQRIIRQQIWWTVSTHFLLLLTLIYNLVQATWFEKTNLLNYLWIFAGMYVLNAFIIFFTALKIRHTSRASYINN</sequence>
<evidence type="ECO:0000313" key="8">
    <source>
        <dbReference type="EMBL" id="AXY75790.1"/>
    </source>
</evidence>
<proteinExistence type="predicted"/>
<dbReference type="AlphaFoldDB" id="A0A3B7MRY5"/>
<organism evidence="8 9">
    <name type="scientific">Paraflavitalea soli</name>
    <dbReference type="NCBI Taxonomy" id="2315862"/>
    <lineage>
        <taxon>Bacteria</taxon>
        <taxon>Pseudomonadati</taxon>
        <taxon>Bacteroidota</taxon>
        <taxon>Chitinophagia</taxon>
        <taxon>Chitinophagales</taxon>
        <taxon>Chitinophagaceae</taxon>
        <taxon>Paraflavitalea</taxon>
    </lineage>
</organism>
<dbReference type="CDD" id="cd00093">
    <property type="entry name" value="HTH_XRE"/>
    <property type="match status" value="1"/>
</dbReference>
<accession>A0A3B7MRY5</accession>
<dbReference type="InterPro" id="IPR010982">
    <property type="entry name" value="Lambda_DNA-bd_dom_sf"/>
</dbReference>
<dbReference type="Pfam" id="PF01381">
    <property type="entry name" value="HTH_3"/>
    <property type="match status" value="1"/>
</dbReference>
<evidence type="ECO:0000259" key="7">
    <source>
        <dbReference type="PROSITE" id="PS50943"/>
    </source>
</evidence>
<gene>
    <name evidence="8" type="ORF">D3H65_18170</name>
</gene>
<dbReference type="PANTHER" id="PTHR46558:SF4">
    <property type="entry name" value="DNA-BIDING PHAGE PROTEIN"/>
    <property type="match status" value="1"/>
</dbReference>
<keyword evidence="2 6" id="KW-0812">Transmembrane</keyword>
<dbReference type="EMBL" id="CP032157">
    <property type="protein sequence ID" value="AXY75790.1"/>
    <property type="molecule type" value="Genomic_DNA"/>
</dbReference>
<dbReference type="Proteomes" id="UP000263900">
    <property type="component" value="Chromosome"/>
</dbReference>
<dbReference type="GO" id="GO:0003677">
    <property type="term" value="F:DNA binding"/>
    <property type="evidence" value="ECO:0007669"/>
    <property type="project" value="UniProtKB-KW"/>
</dbReference>
<evidence type="ECO:0000256" key="2">
    <source>
        <dbReference type="ARBA" id="ARBA00022692"/>
    </source>
</evidence>
<name>A0A3B7MRY5_9BACT</name>
<dbReference type="PROSITE" id="PS50943">
    <property type="entry name" value="HTH_CROC1"/>
    <property type="match status" value="1"/>
</dbReference>
<keyword evidence="4" id="KW-0238">DNA-binding</keyword>
<evidence type="ECO:0000313" key="9">
    <source>
        <dbReference type="Proteomes" id="UP000263900"/>
    </source>
</evidence>
<dbReference type="Pfam" id="PF09685">
    <property type="entry name" value="MamF_MmsF"/>
    <property type="match status" value="1"/>
</dbReference>
<evidence type="ECO:0000256" key="4">
    <source>
        <dbReference type="ARBA" id="ARBA00023125"/>
    </source>
</evidence>
<reference evidence="8 9" key="1">
    <citation type="submission" date="2018-09" db="EMBL/GenBank/DDBJ databases">
        <title>Genome sequencing of strain 6GH32-13.</title>
        <authorList>
            <person name="Weon H.-Y."/>
            <person name="Heo J."/>
            <person name="Kwon S.-W."/>
        </authorList>
    </citation>
    <scope>NUCLEOTIDE SEQUENCE [LARGE SCALE GENOMIC DNA]</scope>
    <source>
        <strain evidence="8 9">5GH32-13</strain>
    </source>
</reference>
<evidence type="ECO:0000256" key="5">
    <source>
        <dbReference type="ARBA" id="ARBA00023136"/>
    </source>
</evidence>
<dbReference type="RefSeq" id="WP_119051671.1">
    <property type="nucleotide sequence ID" value="NZ_CP032157.1"/>
</dbReference>
<feature type="transmembrane region" description="Helical" evidence="6">
    <location>
        <begin position="138"/>
        <end position="158"/>
    </location>
</feature>
<dbReference type="PANTHER" id="PTHR46558">
    <property type="entry name" value="TRACRIPTIONAL REGULATORY PROTEIN-RELATED-RELATED"/>
    <property type="match status" value="1"/>
</dbReference>
<feature type="domain" description="HTH cro/C1-type" evidence="7">
    <location>
        <begin position="7"/>
        <end position="61"/>
    </location>
</feature>
<comment type="subcellular location">
    <subcellularLocation>
        <location evidence="1">Membrane</location>
        <topology evidence="1">Multi-pass membrane protein</topology>
    </subcellularLocation>
</comment>
<dbReference type="InterPro" id="IPR019109">
    <property type="entry name" value="MamF_MmsF"/>
</dbReference>
<feature type="transmembrane region" description="Helical" evidence="6">
    <location>
        <begin position="170"/>
        <end position="191"/>
    </location>
</feature>
<feature type="transmembrane region" description="Helical" evidence="6">
    <location>
        <begin position="99"/>
        <end position="117"/>
    </location>
</feature>
<evidence type="ECO:0000256" key="3">
    <source>
        <dbReference type="ARBA" id="ARBA00022989"/>
    </source>
</evidence>
<keyword evidence="3 6" id="KW-1133">Transmembrane helix</keyword>
<dbReference type="SMART" id="SM00530">
    <property type="entry name" value="HTH_XRE"/>
    <property type="match status" value="1"/>
</dbReference>
<protein>
    <submittedName>
        <fullName evidence="8">Helix-turn-helix domain-containing protein</fullName>
    </submittedName>
</protein>
<evidence type="ECO:0000256" key="6">
    <source>
        <dbReference type="SAM" id="Phobius"/>
    </source>
</evidence>
<dbReference type="SUPFAM" id="SSF47413">
    <property type="entry name" value="lambda repressor-like DNA-binding domains"/>
    <property type="match status" value="1"/>
</dbReference>
<keyword evidence="9" id="KW-1185">Reference proteome</keyword>
<keyword evidence="5 6" id="KW-0472">Membrane</keyword>
<dbReference type="OrthoDB" id="1357763at2"/>
<dbReference type="Gene3D" id="1.10.260.40">
    <property type="entry name" value="lambda repressor-like DNA-binding domains"/>
    <property type="match status" value="1"/>
</dbReference>
<dbReference type="InterPro" id="IPR001387">
    <property type="entry name" value="Cro/C1-type_HTH"/>
</dbReference>
<dbReference type="KEGG" id="pseg:D3H65_18170"/>
<evidence type="ECO:0000256" key="1">
    <source>
        <dbReference type="ARBA" id="ARBA00004141"/>
    </source>
</evidence>